<dbReference type="STRING" id="1190417.SAMN05660690_2332"/>
<dbReference type="AlphaFoldDB" id="A0A1G6P1L2"/>
<dbReference type="OrthoDB" id="5195644at2"/>
<sequence>MSEHGDRRAAPRDVPPPRPVQPAVTAGDAAAGGPAWLAEDSGLGRAARAVADAVAGLLGSAPDDAAPDGERRSAAGTLRDVLGAVASAATRRGDAPAAADDESRSPGTVLGDLLAAAAPRLPIRDAARLRAAHPGRSDEEIADALVTRASRVTAAVGAATGGLSAAHWFAPPSLVALPLELGAETLLVAAVEVVLLGELHELAGRPAPGDPRDRALAYLSSWTQQRSVEGTTQQGVGAVLGTAGFRALRRRLSRRMLRNVGSAAPLLVGAALGGRGNLKATETLARRVRADLRRAGS</sequence>
<organism evidence="2 3">
    <name type="scientific">Geodermatophilus telluris</name>
    <dbReference type="NCBI Taxonomy" id="1190417"/>
    <lineage>
        <taxon>Bacteria</taxon>
        <taxon>Bacillati</taxon>
        <taxon>Actinomycetota</taxon>
        <taxon>Actinomycetes</taxon>
        <taxon>Geodermatophilales</taxon>
        <taxon>Geodermatophilaceae</taxon>
        <taxon>Geodermatophilus</taxon>
    </lineage>
</organism>
<evidence type="ECO:0000313" key="3">
    <source>
        <dbReference type="Proteomes" id="UP000199416"/>
    </source>
</evidence>
<protein>
    <recommendedName>
        <fullName evidence="4">EcsC protein family protein</fullName>
    </recommendedName>
</protein>
<gene>
    <name evidence="2" type="ORF">SAMN05660690_2332</name>
</gene>
<name>A0A1G6P1L2_9ACTN</name>
<evidence type="ECO:0008006" key="4">
    <source>
        <dbReference type="Google" id="ProtNLM"/>
    </source>
</evidence>
<accession>A0A1G6P1L2</accession>
<dbReference type="Proteomes" id="UP000199416">
    <property type="component" value="Unassembled WGS sequence"/>
</dbReference>
<feature type="compositionally biased region" description="Basic and acidic residues" evidence="1">
    <location>
        <begin position="1"/>
        <end position="11"/>
    </location>
</feature>
<evidence type="ECO:0000313" key="2">
    <source>
        <dbReference type="EMBL" id="SDC73386.1"/>
    </source>
</evidence>
<feature type="region of interest" description="Disordered" evidence="1">
    <location>
        <begin position="1"/>
        <end position="35"/>
    </location>
</feature>
<proteinExistence type="predicted"/>
<keyword evidence="3" id="KW-1185">Reference proteome</keyword>
<dbReference type="EMBL" id="FMZF01000003">
    <property type="protein sequence ID" value="SDC73386.1"/>
    <property type="molecule type" value="Genomic_DNA"/>
</dbReference>
<dbReference type="RefSeq" id="WP_091366026.1">
    <property type="nucleotide sequence ID" value="NZ_FMZF01000003.1"/>
</dbReference>
<evidence type="ECO:0000256" key="1">
    <source>
        <dbReference type="SAM" id="MobiDB-lite"/>
    </source>
</evidence>
<reference evidence="3" key="1">
    <citation type="submission" date="2016-10" db="EMBL/GenBank/DDBJ databases">
        <authorList>
            <person name="Varghese N."/>
            <person name="Submissions S."/>
        </authorList>
    </citation>
    <scope>NUCLEOTIDE SEQUENCE [LARGE SCALE GENOMIC DNA]</scope>
    <source>
        <strain evidence="3">DSM 45421</strain>
    </source>
</reference>